<evidence type="ECO:0000313" key="2">
    <source>
        <dbReference type="EMBL" id="KAJ1165607.1"/>
    </source>
</evidence>
<organism evidence="2 3">
    <name type="scientific">Pleurodeles waltl</name>
    <name type="common">Iberian ribbed newt</name>
    <dbReference type="NCBI Taxonomy" id="8319"/>
    <lineage>
        <taxon>Eukaryota</taxon>
        <taxon>Metazoa</taxon>
        <taxon>Chordata</taxon>
        <taxon>Craniata</taxon>
        <taxon>Vertebrata</taxon>
        <taxon>Euteleostomi</taxon>
        <taxon>Amphibia</taxon>
        <taxon>Batrachia</taxon>
        <taxon>Caudata</taxon>
        <taxon>Salamandroidea</taxon>
        <taxon>Salamandridae</taxon>
        <taxon>Pleurodelinae</taxon>
        <taxon>Pleurodeles</taxon>
    </lineage>
</organism>
<gene>
    <name evidence="2" type="ORF">NDU88_006028</name>
</gene>
<evidence type="ECO:0000256" key="1">
    <source>
        <dbReference type="SAM" id="MobiDB-lite"/>
    </source>
</evidence>
<accession>A0AAV7SNB9</accession>
<evidence type="ECO:0000313" key="3">
    <source>
        <dbReference type="Proteomes" id="UP001066276"/>
    </source>
</evidence>
<reference evidence="2" key="1">
    <citation type="journal article" date="2022" name="bioRxiv">
        <title>Sequencing and chromosome-scale assembly of the giantPleurodeles waltlgenome.</title>
        <authorList>
            <person name="Brown T."/>
            <person name="Elewa A."/>
            <person name="Iarovenko S."/>
            <person name="Subramanian E."/>
            <person name="Araus A.J."/>
            <person name="Petzold A."/>
            <person name="Susuki M."/>
            <person name="Suzuki K.-i.T."/>
            <person name="Hayashi T."/>
            <person name="Toyoda A."/>
            <person name="Oliveira C."/>
            <person name="Osipova E."/>
            <person name="Leigh N.D."/>
            <person name="Simon A."/>
            <person name="Yun M.H."/>
        </authorList>
    </citation>
    <scope>NUCLEOTIDE SEQUENCE</scope>
    <source>
        <strain evidence="2">20211129_DDA</strain>
        <tissue evidence="2">Liver</tissue>
    </source>
</reference>
<dbReference type="EMBL" id="JANPWB010000008">
    <property type="protein sequence ID" value="KAJ1165607.1"/>
    <property type="molecule type" value="Genomic_DNA"/>
</dbReference>
<protein>
    <recommendedName>
        <fullName evidence="4">t-SNARE coiled-coil homology domain-containing protein</fullName>
    </recommendedName>
</protein>
<dbReference type="AlphaFoldDB" id="A0AAV7SNB9"/>
<comment type="caution">
    <text evidence="2">The sequence shown here is derived from an EMBL/GenBank/DDBJ whole genome shotgun (WGS) entry which is preliminary data.</text>
</comment>
<dbReference type="Proteomes" id="UP001066276">
    <property type="component" value="Chromosome 4_2"/>
</dbReference>
<dbReference type="Gene3D" id="1.20.1260.80">
    <property type="match status" value="1"/>
</dbReference>
<proteinExistence type="predicted"/>
<name>A0AAV7SNB9_PLEWA</name>
<sequence length="94" mass="10611">MLGLERPQEDMAAAPARELNDVRGGQMQDQTSGAEKILMELRDRFCAIDNRFDLLTTRLDNMSSRLDKHQSHLEGAEGRISIIEGNTAMLRKQP</sequence>
<evidence type="ECO:0008006" key="4">
    <source>
        <dbReference type="Google" id="ProtNLM"/>
    </source>
</evidence>
<keyword evidence="3" id="KW-1185">Reference proteome</keyword>
<feature type="region of interest" description="Disordered" evidence="1">
    <location>
        <begin position="1"/>
        <end position="31"/>
    </location>
</feature>